<reference evidence="10" key="2">
    <citation type="submission" date="2020-05" db="UniProtKB">
        <authorList>
            <consortium name="EnsemblMetazoa"/>
        </authorList>
    </citation>
    <scope>IDENTIFICATION</scope>
    <source>
        <strain evidence="10">Indian</strain>
    </source>
</reference>
<keyword evidence="11" id="KW-1185">Reference proteome</keyword>
<keyword evidence="2" id="KW-0964">Secreted</keyword>
<dbReference type="Gene3D" id="2.40.10.10">
    <property type="entry name" value="Trypsin-like serine proteases"/>
    <property type="match status" value="1"/>
</dbReference>
<keyword evidence="4" id="KW-0732">Signal</keyword>
<dbReference type="CDD" id="cd00190">
    <property type="entry name" value="Tryp_SPc"/>
    <property type="match status" value="1"/>
</dbReference>
<evidence type="ECO:0000259" key="9">
    <source>
        <dbReference type="PROSITE" id="PS50240"/>
    </source>
</evidence>
<dbReference type="Pfam" id="PF00089">
    <property type="entry name" value="Trypsin"/>
    <property type="match status" value="1"/>
</dbReference>
<dbReference type="InterPro" id="IPR009003">
    <property type="entry name" value="Peptidase_S1_PA"/>
</dbReference>
<dbReference type="InterPro" id="IPR001254">
    <property type="entry name" value="Trypsin_dom"/>
</dbReference>
<evidence type="ECO:0000256" key="8">
    <source>
        <dbReference type="ARBA" id="ARBA00024195"/>
    </source>
</evidence>
<feature type="domain" description="Peptidase S1" evidence="9">
    <location>
        <begin position="123"/>
        <end position="344"/>
    </location>
</feature>
<comment type="similarity">
    <text evidence="8">Belongs to the peptidase S1 family. CLIP subfamily.</text>
</comment>
<dbReference type="InterPro" id="IPR018114">
    <property type="entry name" value="TRYPSIN_HIS"/>
</dbReference>
<dbReference type="VEuPathDB" id="VectorBase:ASTEI20_032033"/>
<dbReference type="GO" id="GO:0005576">
    <property type="term" value="C:extracellular region"/>
    <property type="evidence" value="ECO:0007669"/>
    <property type="project" value="UniProtKB-SubCell"/>
</dbReference>
<evidence type="ECO:0000256" key="7">
    <source>
        <dbReference type="ARBA" id="ARBA00023180"/>
    </source>
</evidence>
<reference evidence="11" key="1">
    <citation type="journal article" date="2014" name="Genome Biol.">
        <title>Genome analysis of a major urban malaria vector mosquito, Anopheles stephensi.</title>
        <authorList>
            <person name="Jiang X."/>
            <person name="Peery A."/>
            <person name="Hall A.B."/>
            <person name="Sharma A."/>
            <person name="Chen X.G."/>
            <person name="Waterhouse R.M."/>
            <person name="Komissarov A."/>
            <person name="Riehle M.M."/>
            <person name="Shouche Y."/>
            <person name="Sharakhova M.V."/>
            <person name="Lawson D."/>
            <person name="Pakpour N."/>
            <person name="Arensburger P."/>
            <person name="Davidson V.L."/>
            <person name="Eiglmeier K."/>
            <person name="Emrich S."/>
            <person name="George P."/>
            <person name="Kennedy R.C."/>
            <person name="Mane S.P."/>
            <person name="Maslen G."/>
            <person name="Oringanje C."/>
            <person name="Qi Y."/>
            <person name="Settlage R."/>
            <person name="Tojo M."/>
            <person name="Tubio J.M."/>
            <person name="Unger M.F."/>
            <person name="Wang B."/>
            <person name="Vernick K.D."/>
            <person name="Ribeiro J.M."/>
            <person name="James A.A."/>
            <person name="Michel K."/>
            <person name="Riehle M.A."/>
            <person name="Luckhart S."/>
            <person name="Sharakhov I.V."/>
            <person name="Tu Z."/>
        </authorList>
    </citation>
    <scope>NUCLEOTIDE SEQUENCE [LARGE SCALE GENOMIC DNA]</scope>
    <source>
        <strain evidence="11">Indian</strain>
    </source>
</reference>
<protein>
    <recommendedName>
        <fullName evidence="9">Peptidase S1 domain-containing protein</fullName>
    </recommendedName>
</protein>
<dbReference type="InterPro" id="IPR051487">
    <property type="entry name" value="Ser/Thr_Proteases_Immune/Dev"/>
</dbReference>
<dbReference type="STRING" id="30069.A0A182YCE1"/>
<evidence type="ECO:0000313" key="10">
    <source>
        <dbReference type="EnsemblMetazoa" id="ASTEI06127-PA"/>
    </source>
</evidence>
<dbReference type="InterPro" id="IPR001314">
    <property type="entry name" value="Peptidase_S1A"/>
</dbReference>
<evidence type="ECO:0000256" key="5">
    <source>
        <dbReference type="ARBA" id="ARBA00022859"/>
    </source>
</evidence>
<accession>A0A182YCE1</accession>
<organism evidence="10 11">
    <name type="scientific">Anopheles stephensi</name>
    <name type="common">Indo-Pakistan malaria mosquito</name>
    <dbReference type="NCBI Taxonomy" id="30069"/>
    <lineage>
        <taxon>Eukaryota</taxon>
        <taxon>Metazoa</taxon>
        <taxon>Ecdysozoa</taxon>
        <taxon>Arthropoda</taxon>
        <taxon>Hexapoda</taxon>
        <taxon>Insecta</taxon>
        <taxon>Pterygota</taxon>
        <taxon>Neoptera</taxon>
        <taxon>Endopterygota</taxon>
        <taxon>Diptera</taxon>
        <taxon>Nematocera</taxon>
        <taxon>Culicoidea</taxon>
        <taxon>Culicidae</taxon>
        <taxon>Anophelinae</taxon>
        <taxon>Anopheles</taxon>
    </lineage>
</organism>
<dbReference type="PRINTS" id="PR00722">
    <property type="entry name" value="CHYMOTRYPSIN"/>
</dbReference>
<keyword evidence="3" id="KW-0399">Innate immunity</keyword>
<evidence type="ECO:0000256" key="3">
    <source>
        <dbReference type="ARBA" id="ARBA00022588"/>
    </source>
</evidence>
<dbReference type="GO" id="GO:0004252">
    <property type="term" value="F:serine-type endopeptidase activity"/>
    <property type="evidence" value="ECO:0007669"/>
    <property type="project" value="InterPro"/>
</dbReference>
<evidence type="ECO:0000256" key="2">
    <source>
        <dbReference type="ARBA" id="ARBA00022525"/>
    </source>
</evidence>
<evidence type="ECO:0000256" key="4">
    <source>
        <dbReference type="ARBA" id="ARBA00022729"/>
    </source>
</evidence>
<keyword evidence="6" id="KW-1015">Disulfide bond</keyword>
<evidence type="ECO:0000256" key="6">
    <source>
        <dbReference type="ARBA" id="ARBA00023157"/>
    </source>
</evidence>
<proteinExistence type="inferred from homology"/>
<dbReference type="PROSITE" id="PS00134">
    <property type="entry name" value="TRYPSIN_HIS"/>
    <property type="match status" value="1"/>
</dbReference>
<dbReference type="PANTHER" id="PTHR24256">
    <property type="entry name" value="TRYPTASE-RELATED"/>
    <property type="match status" value="1"/>
</dbReference>
<dbReference type="GO" id="GO:0006508">
    <property type="term" value="P:proteolysis"/>
    <property type="evidence" value="ECO:0007669"/>
    <property type="project" value="InterPro"/>
</dbReference>
<dbReference type="VEuPathDB" id="VectorBase:ASTE016157"/>
<keyword evidence="7" id="KW-0325">Glycoprotein</keyword>
<dbReference type="SUPFAM" id="SSF50494">
    <property type="entry name" value="Trypsin-like serine proteases"/>
    <property type="match status" value="1"/>
</dbReference>
<keyword evidence="5" id="KW-0391">Immunity</keyword>
<evidence type="ECO:0000313" key="11">
    <source>
        <dbReference type="Proteomes" id="UP000076408"/>
    </source>
</evidence>
<evidence type="ECO:0000256" key="1">
    <source>
        <dbReference type="ARBA" id="ARBA00004613"/>
    </source>
</evidence>
<dbReference type="AlphaFoldDB" id="A0A182YCE1"/>
<dbReference type="Proteomes" id="UP000076408">
    <property type="component" value="Unassembled WGS sequence"/>
</dbReference>
<sequence>MPGMCVALKYCPQLAALDEKPYLTRHEMNLLIGAAGACPPELEQYCCANGDIRWFAKSALKASKKPSKKPTPPVEMDGDNSISDTECLQTRIGMDDRSIGRASLDSSFGVFIAYTGRKKYSRCVGSLITPEYVLTAAHCVQKPNGMVVYVNAHHVTRDTVHGGLKADVEPRYVREVVIHEQYNTTTRDHDIALLRLNESVAVGDPGSPRPICIPMGTKHDPIAAAGHTLNCFGWGVYADGEPADSKQWITLERISQELCQARMDSLRVALVQRVLVTERNICTITITGHDAFAGYSGGPLMYRKEGTWFLVGLINFGVGTTSSEFPVVSLNVQQYTDWIIGNIRQ</sequence>
<comment type="subcellular location">
    <subcellularLocation>
        <location evidence="1">Secreted</location>
    </subcellularLocation>
</comment>
<dbReference type="VEuPathDB" id="VectorBase:ASTEI06127"/>
<dbReference type="OMA" id="HEQYNTT"/>
<name>A0A182YCE1_ANOST</name>
<dbReference type="PROSITE" id="PS50240">
    <property type="entry name" value="TRYPSIN_DOM"/>
    <property type="match status" value="1"/>
</dbReference>
<dbReference type="SMART" id="SM00020">
    <property type="entry name" value="Tryp_SPc"/>
    <property type="match status" value="1"/>
</dbReference>
<dbReference type="GO" id="GO:0045087">
    <property type="term" value="P:innate immune response"/>
    <property type="evidence" value="ECO:0007669"/>
    <property type="project" value="UniProtKB-KW"/>
</dbReference>
<dbReference type="EnsemblMetazoa" id="ASTEI06127-RA">
    <property type="protein sequence ID" value="ASTEI06127-PA"/>
    <property type="gene ID" value="ASTEI06127"/>
</dbReference>
<dbReference type="InterPro" id="IPR043504">
    <property type="entry name" value="Peptidase_S1_PA_chymotrypsin"/>
</dbReference>